<proteinExistence type="predicted"/>
<feature type="compositionally biased region" description="Basic and acidic residues" evidence="1">
    <location>
        <begin position="16"/>
        <end position="62"/>
    </location>
</feature>
<name>A0A6J4R671_9ACTN</name>
<protein>
    <submittedName>
        <fullName evidence="2">Uncharacterized protein</fullName>
    </submittedName>
</protein>
<feature type="compositionally biased region" description="Basic and acidic residues" evidence="1">
    <location>
        <begin position="124"/>
        <end position="133"/>
    </location>
</feature>
<feature type="region of interest" description="Disordered" evidence="1">
    <location>
        <begin position="1"/>
        <end position="155"/>
    </location>
</feature>
<evidence type="ECO:0000256" key="1">
    <source>
        <dbReference type="SAM" id="MobiDB-lite"/>
    </source>
</evidence>
<feature type="non-terminal residue" evidence="2">
    <location>
        <position position="155"/>
    </location>
</feature>
<reference evidence="2" key="1">
    <citation type="submission" date="2020-02" db="EMBL/GenBank/DDBJ databases">
        <authorList>
            <person name="Meier V. D."/>
        </authorList>
    </citation>
    <scope>NUCLEOTIDE SEQUENCE</scope>
    <source>
        <strain evidence="2">AVDCRST_MAG38</strain>
    </source>
</reference>
<accession>A0A6J4R671</accession>
<feature type="non-terminal residue" evidence="2">
    <location>
        <position position="1"/>
    </location>
</feature>
<gene>
    <name evidence="2" type="ORF">AVDCRST_MAG38-289</name>
</gene>
<organism evidence="2">
    <name type="scientific">uncultured Solirubrobacteraceae bacterium</name>
    <dbReference type="NCBI Taxonomy" id="1162706"/>
    <lineage>
        <taxon>Bacteria</taxon>
        <taxon>Bacillati</taxon>
        <taxon>Actinomycetota</taxon>
        <taxon>Thermoleophilia</taxon>
        <taxon>Solirubrobacterales</taxon>
        <taxon>Solirubrobacteraceae</taxon>
        <taxon>environmental samples</taxon>
    </lineage>
</organism>
<evidence type="ECO:0000313" key="2">
    <source>
        <dbReference type="EMBL" id="CAA9462625.1"/>
    </source>
</evidence>
<dbReference type="EMBL" id="CADCVJ010000016">
    <property type="protein sequence ID" value="CAA9462625.1"/>
    <property type="molecule type" value="Genomic_DNA"/>
</dbReference>
<feature type="compositionally biased region" description="Basic residues" evidence="1">
    <location>
        <begin position="94"/>
        <end position="123"/>
    </location>
</feature>
<dbReference type="AlphaFoldDB" id="A0A6J4R671"/>
<sequence>GTRPARRRHLPRPVHRGADRLGRADPRGGELRGRQPARRGAEPGDRHRRGELAPRRRGDGHRLRVGHAAAGRRGHAARPARAGARLGVQGPSQLRHRVARAVRLRARRRAGALRRLPRPRPVHGRREADRPPDARAGGLRGLRPRGASGRRRRAL</sequence>
<feature type="compositionally biased region" description="Basic residues" evidence="1">
    <location>
        <begin position="1"/>
        <end position="15"/>
    </location>
</feature>
<feature type="compositionally biased region" description="Low complexity" evidence="1">
    <location>
        <begin position="79"/>
        <end position="88"/>
    </location>
</feature>